<gene>
    <name evidence="2" type="ORF">GSOID_T00001736001</name>
</gene>
<dbReference type="EMBL" id="FN653117">
    <property type="protein sequence ID" value="CBY12367.1"/>
    <property type="molecule type" value="Genomic_DNA"/>
</dbReference>
<dbReference type="Proteomes" id="UP000001307">
    <property type="component" value="Unassembled WGS sequence"/>
</dbReference>
<accession>E4XRF1</accession>
<evidence type="ECO:0000256" key="1">
    <source>
        <dbReference type="SAM" id="MobiDB-lite"/>
    </source>
</evidence>
<evidence type="ECO:0000313" key="2">
    <source>
        <dbReference type="EMBL" id="CBY12367.1"/>
    </source>
</evidence>
<dbReference type="OrthoDB" id="247006at2759"/>
<dbReference type="Gene3D" id="1.25.10.10">
    <property type="entry name" value="Leucine-rich Repeat Variant"/>
    <property type="match status" value="1"/>
</dbReference>
<dbReference type="PANTHER" id="PTHR21356">
    <property type="entry name" value="ARMADILLO REPEAT CONTAINING 2"/>
    <property type="match status" value="1"/>
</dbReference>
<dbReference type="SUPFAM" id="SSF48371">
    <property type="entry name" value="ARM repeat"/>
    <property type="match status" value="1"/>
</dbReference>
<reference evidence="2" key="1">
    <citation type="journal article" date="2010" name="Science">
        <title>Plasticity of animal genome architecture unmasked by rapid evolution of a pelagic tunicate.</title>
        <authorList>
            <person name="Denoeud F."/>
            <person name="Henriet S."/>
            <person name="Mungpakdee S."/>
            <person name="Aury J.M."/>
            <person name="Da Silva C."/>
            <person name="Brinkmann H."/>
            <person name="Mikhaleva J."/>
            <person name="Olsen L.C."/>
            <person name="Jubin C."/>
            <person name="Canestro C."/>
            <person name="Bouquet J.M."/>
            <person name="Danks G."/>
            <person name="Poulain J."/>
            <person name="Campsteijn C."/>
            <person name="Adamski M."/>
            <person name="Cross I."/>
            <person name="Yadetie F."/>
            <person name="Muffato M."/>
            <person name="Louis A."/>
            <person name="Butcher S."/>
            <person name="Tsagkogeorga G."/>
            <person name="Konrad A."/>
            <person name="Singh S."/>
            <person name="Jensen M.F."/>
            <person name="Cong E.H."/>
            <person name="Eikeseth-Otteraa H."/>
            <person name="Noel B."/>
            <person name="Anthouard V."/>
            <person name="Porcel B.M."/>
            <person name="Kachouri-Lafond R."/>
            <person name="Nishino A."/>
            <person name="Ugolini M."/>
            <person name="Chourrout P."/>
            <person name="Nishida H."/>
            <person name="Aasland R."/>
            <person name="Huzurbazar S."/>
            <person name="Westhof E."/>
            <person name="Delsuc F."/>
            <person name="Lehrach H."/>
            <person name="Reinhardt R."/>
            <person name="Weissenbach J."/>
            <person name="Roy S.W."/>
            <person name="Artiguenave F."/>
            <person name="Postlethwait J.H."/>
            <person name="Manak J.R."/>
            <person name="Thompson E.M."/>
            <person name="Jaillon O."/>
            <person name="Du Pasquier L."/>
            <person name="Boudinot P."/>
            <person name="Liberles D.A."/>
            <person name="Volff J.N."/>
            <person name="Philippe H."/>
            <person name="Lenhard B."/>
            <person name="Roest Crollius H."/>
            <person name="Wincker P."/>
            <person name="Chourrout D."/>
        </authorList>
    </citation>
    <scope>NUCLEOTIDE SEQUENCE [LARGE SCALE GENOMIC DNA]</scope>
</reference>
<dbReference type="InterPro" id="IPR038905">
    <property type="entry name" value="ARMC2"/>
</dbReference>
<evidence type="ECO:0008006" key="4">
    <source>
        <dbReference type="Google" id="ProtNLM"/>
    </source>
</evidence>
<keyword evidence="3" id="KW-1185">Reference proteome</keyword>
<dbReference type="AlphaFoldDB" id="E4XRF1"/>
<feature type="region of interest" description="Disordered" evidence="1">
    <location>
        <begin position="50"/>
        <end position="75"/>
    </location>
</feature>
<organism evidence="2">
    <name type="scientific">Oikopleura dioica</name>
    <name type="common">Tunicate</name>
    <dbReference type="NCBI Taxonomy" id="34765"/>
    <lineage>
        <taxon>Eukaryota</taxon>
        <taxon>Metazoa</taxon>
        <taxon>Chordata</taxon>
        <taxon>Tunicata</taxon>
        <taxon>Appendicularia</taxon>
        <taxon>Copelata</taxon>
        <taxon>Oikopleuridae</taxon>
        <taxon>Oikopleura</taxon>
    </lineage>
</organism>
<name>E4XRF1_OIKDI</name>
<evidence type="ECO:0000313" key="3">
    <source>
        <dbReference type="Proteomes" id="UP000001307"/>
    </source>
</evidence>
<dbReference type="InParanoid" id="E4XRF1"/>
<dbReference type="InterPro" id="IPR000225">
    <property type="entry name" value="Armadillo"/>
</dbReference>
<proteinExistence type="predicted"/>
<sequence length="555" mass="62420">MENTRYGGHMTTDVLREAREALSTSRPETPRINLMDLQESFSGRRTPRIIQNERRPKTGSLQTRPSRLQPIGAIEPPSPDLLRSVSVVSSLEANSTGLTQFVKTMISPLQRANIVRIMKRIELGPINLSVFGSQVYKLSRDTEFFFSAFEMVECLVSKISEADEMLIISLKDLATAHASRLVQAAEACPSLPSQIERAVSRILSETERLEAEGTFLLQKGNERRVQFLLLVLRELLNVNSAAREIEESTKIFHACFKSLRVFSESEDITFIVARILSKTTNSPSVCSLIHSTEPRWILHIAQAIEKFIRCSTVIVHFLFAVGNAAVNSIHNLKFLATVRRVLSLYLKRATVDKLKKEEEDVLLKALRVCANLSLEEETALSVTEESGLMRKVVDLLRCSIENKRCFSRPDEVARFSVTVITNTCFFFPKNKSLRIEEVMSLMVKCLLGSKLSTVCEVCRALSNLSQEEPVKSLIIKEIDLALFITFLESPDSTLVSYTVGILTNLSSAFDILPSLLLHDLNGIKNLKAAMLEFEDWELATHIAKLFFNIVDKVSY</sequence>
<dbReference type="SMART" id="SM00185">
    <property type="entry name" value="ARM"/>
    <property type="match status" value="3"/>
</dbReference>
<dbReference type="PANTHER" id="PTHR21356:SF1">
    <property type="entry name" value="ARMADILLO REPEAT-CONTAINING PROTEIN 2"/>
    <property type="match status" value="1"/>
</dbReference>
<protein>
    <recommendedName>
        <fullName evidence="4">Armadillo repeat-containing domain-containing protein</fullName>
    </recommendedName>
</protein>
<dbReference type="InterPro" id="IPR016024">
    <property type="entry name" value="ARM-type_fold"/>
</dbReference>
<dbReference type="GO" id="GO:0044782">
    <property type="term" value="P:cilium organization"/>
    <property type="evidence" value="ECO:0007669"/>
    <property type="project" value="TreeGrafter"/>
</dbReference>
<dbReference type="InterPro" id="IPR011989">
    <property type="entry name" value="ARM-like"/>
</dbReference>